<comment type="catalytic activity">
    <reaction evidence="1">
        <text>ATP + protein L-histidine = ADP + protein N-phospho-L-histidine.</text>
        <dbReference type="EC" id="2.7.13.3"/>
    </reaction>
</comment>
<evidence type="ECO:0000313" key="13">
    <source>
        <dbReference type="EMBL" id="MFC7370246.1"/>
    </source>
</evidence>
<keyword evidence="9" id="KW-0175">Coiled coil</keyword>
<evidence type="ECO:0000256" key="9">
    <source>
        <dbReference type="SAM" id="Coils"/>
    </source>
</evidence>
<dbReference type="PANTHER" id="PTHR24421:SF10">
    <property type="entry name" value="NITRATE_NITRITE SENSOR PROTEIN NARQ"/>
    <property type="match status" value="1"/>
</dbReference>
<dbReference type="Gene3D" id="3.30.565.10">
    <property type="entry name" value="Histidine kinase-like ATPase, C-terminal domain"/>
    <property type="match status" value="1"/>
</dbReference>
<dbReference type="RefSeq" id="WP_379745142.1">
    <property type="nucleotide sequence ID" value="NZ_JBHTCP010000002.1"/>
</dbReference>
<reference evidence="14" key="1">
    <citation type="journal article" date="2019" name="Int. J. Syst. Evol. Microbiol.">
        <title>The Global Catalogue of Microorganisms (GCM) 10K type strain sequencing project: providing services to taxonomists for standard genome sequencing and annotation.</title>
        <authorList>
            <consortium name="The Broad Institute Genomics Platform"/>
            <consortium name="The Broad Institute Genome Sequencing Center for Infectious Disease"/>
            <person name="Wu L."/>
            <person name="Ma J."/>
        </authorList>
    </citation>
    <scope>NUCLEOTIDE SEQUENCE [LARGE SCALE GENOMIC DNA]</scope>
    <source>
        <strain evidence="14">NBRC 106396</strain>
    </source>
</reference>
<proteinExistence type="predicted"/>
<evidence type="ECO:0000313" key="14">
    <source>
        <dbReference type="Proteomes" id="UP001596549"/>
    </source>
</evidence>
<evidence type="ECO:0000259" key="11">
    <source>
        <dbReference type="Pfam" id="PF02518"/>
    </source>
</evidence>
<evidence type="ECO:0000256" key="1">
    <source>
        <dbReference type="ARBA" id="ARBA00000085"/>
    </source>
</evidence>
<feature type="domain" description="Histidine kinase/HSP90-like ATPase" evidence="11">
    <location>
        <begin position="184"/>
        <end position="267"/>
    </location>
</feature>
<comment type="caution">
    <text evidence="13">The sequence shown here is derived from an EMBL/GenBank/DDBJ whole genome shotgun (WGS) entry which is preliminary data.</text>
</comment>
<protein>
    <recommendedName>
        <fullName evidence="2">histidine kinase</fullName>
        <ecNumber evidence="2">2.7.13.3</ecNumber>
    </recommendedName>
</protein>
<evidence type="ECO:0000259" key="12">
    <source>
        <dbReference type="Pfam" id="PF07730"/>
    </source>
</evidence>
<sequence length="274" mass="31568">MTYRQIKWLILLLPAFSVGLWEYVRHTVLEPYLSMTIGNYVSGALVFIVTLYFLNKLFSLLEKTQSELQREREEKAVLEEREKVAKELHDGIAQSLFFLSVKLNKLGNKHNLLEEEMFSNLKQTLQHVHEDTRQAIQSLRQPEECAPKLWTENMDVFLNELERDHQVTIHREWNLTEHDLGPKDKIELFACVKEALVNVIKHAETNEAWVNASRNDKGWICSVSDNGKGLCGNEHNGGYGLKIVKDRAASMGWSFELFKKPTGTKLVIQKGGIF</sequence>
<feature type="coiled-coil region" evidence="9">
    <location>
        <begin position="54"/>
        <end position="88"/>
    </location>
</feature>
<keyword evidence="14" id="KW-1185">Reference proteome</keyword>
<keyword evidence="8" id="KW-0902">Two-component regulatory system</keyword>
<evidence type="ECO:0000256" key="10">
    <source>
        <dbReference type="SAM" id="Phobius"/>
    </source>
</evidence>
<feature type="transmembrane region" description="Helical" evidence="10">
    <location>
        <begin position="33"/>
        <end position="54"/>
    </location>
</feature>
<keyword evidence="10" id="KW-0812">Transmembrane</keyword>
<keyword evidence="6 13" id="KW-0418">Kinase</keyword>
<evidence type="ECO:0000256" key="2">
    <source>
        <dbReference type="ARBA" id="ARBA00012438"/>
    </source>
</evidence>
<evidence type="ECO:0000256" key="3">
    <source>
        <dbReference type="ARBA" id="ARBA00022553"/>
    </source>
</evidence>
<evidence type="ECO:0000256" key="6">
    <source>
        <dbReference type="ARBA" id="ARBA00022777"/>
    </source>
</evidence>
<keyword evidence="10" id="KW-1133">Transmembrane helix</keyword>
<organism evidence="13 14">
    <name type="scientific">Fictibacillus iocasae</name>
    <dbReference type="NCBI Taxonomy" id="2715437"/>
    <lineage>
        <taxon>Bacteria</taxon>
        <taxon>Bacillati</taxon>
        <taxon>Bacillota</taxon>
        <taxon>Bacilli</taxon>
        <taxon>Bacillales</taxon>
        <taxon>Fictibacillaceae</taxon>
        <taxon>Fictibacillus</taxon>
    </lineage>
</organism>
<dbReference type="InterPro" id="IPR011712">
    <property type="entry name" value="Sig_transdc_His_kin_sub3_dim/P"/>
</dbReference>
<dbReference type="EMBL" id="JBHTCP010000002">
    <property type="protein sequence ID" value="MFC7370246.1"/>
    <property type="molecule type" value="Genomic_DNA"/>
</dbReference>
<evidence type="ECO:0000256" key="8">
    <source>
        <dbReference type="ARBA" id="ARBA00023012"/>
    </source>
</evidence>
<dbReference type="InterPro" id="IPR050482">
    <property type="entry name" value="Sensor_HK_TwoCompSys"/>
</dbReference>
<gene>
    <name evidence="13" type="ORF">ACFQPF_00960</name>
</gene>
<dbReference type="PANTHER" id="PTHR24421">
    <property type="entry name" value="NITRATE/NITRITE SENSOR PROTEIN NARX-RELATED"/>
    <property type="match status" value="1"/>
</dbReference>
<dbReference type="InterPro" id="IPR036890">
    <property type="entry name" value="HATPase_C_sf"/>
</dbReference>
<dbReference type="InterPro" id="IPR003594">
    <property type="entry name" value="HATPase_dom"/>
</dbReference>
<keyword evidence="4" id="KW-0808">Transferase</keyword>
<dbReference type="GO" id="GO:0016301">
    <property type="term" value="F:kinase activity"/>
    <property type="evidence" value="ECO:0007669"/>
    <property type="project" value="UniProtKB-KW"/>
</dbReference>
<dbReference type="Pfam" id="PF02518">
    <property type="entry name" value="HATPase_c"/>
    <property type="match status" value="1"/>
</dbReference>
<keyword evidence="7" id="KW-0067">ATP-binding</keyword>
<keyword evidence="3" id="KW-0597">Phosphoprotein</keyword>
<feature type="domain" description="Signal transduction histidine kinase subgroup 3 dimerisation and phosphoacceptor" evidence="12">
    <location>
        <begin position="80"/>
        <end position="141"/>
    </location>
</feature>
<evidence type="ECO:0000256" key="7">
    <source>
        <dbReference type="ARBA" id="ARBA00022840"/>
    </source>
</evidence>
<accession>A0ABW2NNK0</accession>
<name>A0ABW2NNK0_9BACL</name>
<dbReference type="Proteomes" id="UP001596549">
    <property type="component" value="Unassembled WGS sequence"/>
</dbReference>
<dbReference type="EC" id="2.7.13.3" evidence="2"/>
<keyword evidence="10" id="KW-0472">Membrane</keyword>
<dbReference type="CDD" id="cd16917">
    <property type="entry name" value="HATPase_UhpB-NarQ-NarX-like"/>
    <property type="match status" value="1"/>
</dbReference>
<evidence type="ECO:0000256" key="5">
    <source>
        <dbReference type="ARBA" id="ARBA00022741"/>
    </source>
</evidence>
<dbReference type="Gene3D" id="1.20.5.1930">
    <property type="match status" value="1"/>
</dbReference>
<keyword evidence="5" id="KW-0547">Nucleotide-binding</keyword>
<dbReference type="SUPFAM" id="SSF55874">
    <property type="entry name" value="ATPase domain of HSP90 chaperone/DNA topoisomerase II/histidine kinase"/>
    <property type="match status" value="1"/>
</dbReference>
<evidence type="ECO:0000256" key="4">
    <source>
        <dbReference type="ARBA" id="ARBA00022679"/>
    </source>
</evidence>
<dbReference type="Pfam" id="PF07730">
    <property type="entry name" value="HisKA_3"/>
    <property type="match status" value="1"/>
</dbReference>